<sequence length="94" mass="10888">MITILFAINKVDKKNTDVDYMAWMCCDVMVRGWLTTTMEKNIRNSVKYESAPRADGLKQILIGTQQKTAYGSIYYKKLQWTYDKIVGIKTLIVI</sequence>
<proteinExistence type="predicted"/>
<comment type="caution">
    <text evidence="1">The sequence shown here is derived from an EMBL/GenBank/DDBJ whole genome shotgun (WGS) entry which is preliminary data.</text>
</comment>
<organism evidence="1 2">
    <name type="scientific">Lactuca sativa</name>
    <name type="common">Garden lettuce</name>
    <dbReference type="NCBI Taxonomy" id="4236"/>
    <lineage>
        <taxon>Eukaryota</taxon>
        <taxon>Viridiplantae</taxon>
        <taxon>Streptophyta</taxon>
        <taxon>Embryophyta</taxon>
        <taxon>Tracheophyta</taxon>
        <taxon>Spermatophyta</taxon>
        <taxon>Magnoliopsida</taxon>
        <taxon>eudicotyledons</taxon>
        <taxon>Gunneridae</taxon>
        <taxon>Pentapetalae</taxon>
        <taxon>asterids</taxon>
        <taxon>campanulids</taxon>
        <taxon>Asterales</taxon>
        <taxon>Asteraceae</taxon>
        <taxon>Cichorioideae</taxon>
        <taxon>Cichorieae</taxon>
        <taxon>Lactucinae</taxon>
        <taxon>Lactuca</taxon>
    </lineage>
</organism>
<dbReference type="EMBL" id="NBSK02000004">
    <property type="protein sequence ID" value="KAJ0210461.1"/>
    <property type="molecule type" value="Genomic_DNA"/>
</dbReference>
<gene>
    <name evidence="1" type="ORF">LSAT_V11C400188920</name>
</gene>
<reference evidence="1 2" key="1">
    <citation type="journal article" date="2017" name="Nat. Commun.">
        <title>Genome assembly with in vitro proximity ligation data and whole-genome triplication in lettuce.</title>
        <authorList>
            <person name="Reyes-Chin-Wo S."/>
            <person name="Wang Z."/>
            <person name="Yang X."/>
            <person name="Kozik A."/>
            <person name="Arikit S."/>
            <person name="Song C."/>
            <person name="Xia L."/>
            <person name="Froenicke L."/>
            <person name="Lavelle D.O."/>
            <person name="Truco M.J."/>
            <person name="Xia R."/>
            <person name="Zhu S."/>
            <person name="Xu C."/>
            <person name="Xu H."/>
            <person name="Xu X."/>
            <person name="Cox K."/>
            <person name="Korf I."/>
            <person name="Meyers B.C."/>
            <person name="Michelmore R.W."/>
        </authorList>
    </citation>
    <scope>NUCLEOTIDE SEQUENCE [LARGE SCALE GENOMIC DNA]</scope>
    <source>
        <strain evidence="2">cv. Salinas</strain>
        <tissue evidence="1">Seedlings</tissue>
    </source>
</reference>
<accession>A0A9R1VTT3</accession>
<evidence type="ECO:0000313" key="2">
    <source>
        <dbReference type="Proteomes" id="UP000235145"/>
    </source>
</evidence>
<name>A0A9R1VTT3_LACSA</name>
<evidence type="ECO:0000313" key="1">
    <source>
        <dbReference type="EMBL" id="KAJ0210461.1"/>
    </source>
</evidence>
<dbReference type="AlphaFoldDB" id="A0A9R1VTT3"/>
<keyword evidence="2" id="KW-1185">Reference proteome</keyword>
<dbReference type="Proteomes" id="UP000235145">
    <property type="component" value="Unassembled WGS sequence"/>
</dbReference>
<protein>
    <submittedName>
        <fullName evidence="1">Uncharacterized protein</fullName>
    </submittedName>
</protein>